<feature type="signal peptide" evidence="14">
    <location>
        <begin position="1"/>
        <end position="22"/>
    </location>
</feature>
<dbReference type="GO" id="GO:0044718">
    <property type="term" value="P:siderophore transmembrane transport"/>
    <property type="evidence" value="ECO:0007669"/>
    <property type="project" value="TreeGrafter"/>
</dbReference>
<dbReference type="Gene3D" id="2.40.170.20">
    <property type="entry name" value="TonB-dependent receptor, beta-barrel domain"/>
    <property type="match status" value="1"/>
</dbReference>
<dbReference type="InterPro" id="IPR039426">
    <property type="entry name" value="TonB-dep_rcpt-like"/>
</dbReference>
<evidence type="ECO:0000256" key="13">
    <source>
        <dbReference type="RuleBase" id="RU003357"/>
    </source>
</evidence>
<evidence type="ECO:0000256" key="4">
    <source>
        <dbReference type="ARBA" id="ARBA00022452"/>
    </source>
</evidence>
<evidence type="ECO:0000313" key="17">
    <source>
        <dbReference type="EMBL" id="BBI99633.1"/>
    </source>
</evidence>
<evidence type="ECO:0000256" key="3">
    <source>
        <dbReference type="ARBA" id="ARBA00022448"/>
    </source>
</evidence>
<dbReference type="InterPro" id="IPR037066">
    <property type="entry name" value="Plug_dom_sf"/>
</dbReference>
<keyword evidence="4 11" id="KW-1134">Transmembrane beta strand</keyword>
<dbReference type="CDD" id="cd01347">
    <property type="entry name" value="ligand_gated_channel"/>
    <property type="match status" value="1"/>
</dbReference>
<keyword evidence="5 11" id="KW-0812">Transmembrane</keyword>
<dbReference type="Pfam" id="PF00593">
    <property type="entry name" value="TonB_dep_Rec_b-barrel"/>
    <property type="match status" value="1"/>
</dbReference>
<dbReference type="Pfam" id="PF07715">
    <property type="entry name" value="Plug"/>
    <property type="match status" value="1"/>
</dbReference>
<evidence type="ECO:0000256" key="8">
    <source>
        <dbReference type="ARBA" id="ARBA00023136"/>
    </source>
</evidence>
<dbReference type="EMBL" id="AP019536">
    <property type="protein sequence ID" value="BBI99633.1"/>
    <property type="molecule type" value="Genomic_DNA"/>
</dbReference>
<dbReference type="InterPro" id="IPR036942">
    <property type="entry name" value="Beta-barrel_TonB_sf"/>
</dbReference>
<feature type="short sequence motif" description="TonB C-terminal box" evidence="12">
    <location>
        <begin position="734"/>
        <end position="751"/>
    </location>
</feature>
<evidence type="ECO:0000256" key="11">
    <source>
        <dbReference type="PROSITE-ProRule" id="PRU01360"/>
    </source>
</evidence>
<sequence>MKGTQLFALSAIALAISQAVYAAGGKNETLDEVVVSSTTIDDRFTSRNDKASNTTVISGEKIDKEHPQNLLQVLQGIPGVTADLDSGESVKIKLRGIENQRYMGEKPGVAIVIDGVPVFERTGKVNIDLDNIASIKVIKGGASYLFGEDALSGAVVITTKRGYKNAGFTAAKELGSYGFHKELTKIGFANETASGHIQASRRGAPDFYYQGNYFSNYLDGKLAWYVNDHSDLSFGFETSKRFKDSHGSVTGVTQAAIDPRSVNSSDYARKFNTNLSKLNLTYSNDYAQNANLLLTTYQYKDHTTFLSAPQKYSGTGAVVNDPNAYITGNEYNQIQSGLKGEWRASQDAVGWLAGLDWRNNGYWNQTSNLVSYRNAPATPCPVNCAAGAVTGDDFTRERITGLYGEVTYNATPAWSLTLNGRHDTSSLGYSANPTVARATTLALGKSFNVNSWRIGTAYDLSDSSNVYGNISTGFRTPTVQQLFTGTVTPNGGKTQDNPNLKPEQALSMEVGARRKTELFGVGVDLSGALFQIDRNDYILAVSGQYSTNTTLFPERYENIGGVRNRGFEFAAKTDAGRLFSLDLAYSYIDARFTRYDHFTQTLGNPFGPPAGYTLKNFNNTGKMVPRVPKNQLNSTLNWRPMHDFKAGLEMDFKGGYYADDINQEWIGGRTLFNLLANYEVKNDPTFLRGSKWSFFARIDNLFARNYYVAARGTNDQANPITKVYDRVYNAEDLSLIVGRGRVWSAGISAAF</sequence>
<dbReference type="InterPro" id="IPR000531">
    <property type="entry name" value="Beta-barrel_TonB"/>
</dbReference>
<feature type="domain" description="TonB-dependent receptor-like beta-barrel" evidence="15">
    <location>
        <begin position="242"/>
        <end position="701"/>
    </location>
</feature>
<dbReference type="GO" id="GO:0009279">
    <property type="term" value="C:cell outer membrane"/>
    <property type="evidence" value="ECO:0007669"/>
    <property type="project" value="UniProtKB-SubCell"/>
</dbReference>
<gene>
    <name evidence="17" type="ORF">FGKAn22_13260</name>
</gene>
<evidence type="ECO:0000256" key="14">
    <source>
        <dbReference type="SAM" id="SignalP"/>
    </source>
</evidence>
<evidence type="ECO:0000256" key="6">
    <source>
        <dbReference type="ARBA" id="ARBA00022729"/>
    </source>
</evidence>
<dbReference type="Gene3D" id="2.170.130.10">
    <property type="entry name" value="TonB-dependent receptor, plug domain"/>
    <property type="match status" value="1"/>
</dbReference>
<dbReference type="PANTHER" id="PTHR30069">
    <property type="entry name" value="TONB-DEPENDENT OUTER MEMBRANE RECEPTOR"/>
    <property type="match status" value="1"/>
</dbReference>
<evidence type="ECO:0000256" key="2">
    <source>
        <dbReference type="ARBA" id="ARBA00009810"/>
    </source>
</evidence>
<feature type="chain" id="PRO_5043014256" evidence="14">
    <location>
        <begin position="23"/>
        <end position="751"/>
    </location>
</feature>
<dbReference type="PROSITE" id="PS52016">
    <property type="entry name" value="TONB_DEPENDENT_REC_3"/>
    <property type="match status" value="1"/>
</dbReference>
<keyword evidence="18" id="KW-1185">Reference proteome</keyword>
<evidence type="ECO:0000256" key="1">
    <source>
        <dbReference type="ARBA" id="ARBA00004571"/>
    </source>
</evidence>
<keyword evidence="7 13" id="KW-0798">TonB box</keyword>
<comment type="similarity">
    <text evidence="2 11 13">Belongs to the TonB-dependent receptor family.</text>
</comment>
<dbReference type="Proteomes" id="UP001319121">
    <property type="component" value="Chromosome"/>
</dbReference>
<protein>
    <submittedName>
        <fullName evidence="17">TonB-dependent receptor</fullName>
    </submittedName>
</protein>
<reference evidence="17 18" key="1">
    <citation type="submission" date="2019-03" db="EMBL/GenBank/DDBJ databases">
        <title>Complete genome sequence of Ferrigenium kumadai strain An22, a microaerophilic iron-oxidizing bacterium isolated from a paddy field soil.</title>
        <authorList>
            <person name="Watanabe T."/>
            <person name="Asakawa S."/>
        </authorList>
    </citation>
    <scope>NUCLEOTIDE SEQUENCE [LARGE SCALE GENOMIC DNA]</scope>
    <source>
        <strain evidence="17 18">An22</strain>
    </source>
</reference>
<organism evidence="17 18">
    <name type="scientific">Ferrigenium kumadai</name>
    <dbReference type="NCBI Taxonomy" id="1682490"/>
    <lineage>
        <taxon>Bacteria</taxon>
        <taxon>Pseudomonadati</taxon>
        <taxon>Pseudomonadota</taxon>
        <taxon>Betaproteobacteria</taxon>
        <taxon>Nitrosomonadales</taxon>
        <taxon>Gallionellaceae</taxon>
        <taxon>Ferrigenium</taxon>
    </lineage>
</organism>
<evidence type="ECO:0000259" key="15">
    <source>
        <dbReference type="Pfam" id="PF00593"/>
    </source>
</evidence>
<dbReference type="PROSITE" id="PS01156">
    <property type="entry name" value="TONB_DEPENDENT_REC_2"/>
    <property type="match status" value="1"/>
</dbReference>
<keyword evidence="10 11" id="KW-0998">Cell outer membrane</keyword>
<keyword evidence="8 11" id="KW-0472">Membrane</keyword>
<evidence type="ECO:0000256" key="9">
    <source>
        <dbReference type="ARBA" id="ARBA00023170"/>
    </source>
</evidence>
<accession>A0AAN1VZN7</accession>
<dbReference type="RefSeq" id="WP_212784875.1">
    <property type="nucleotide sequence ID" value="NZ_AP019536.1"/>
</dbReference>
<evidence type="ECO:0000256" key="5">
    <source>
        <dbReference type="ARBA" id="ARBA00022692"/>
    </source>
</evidence>
<evidence type="ECO:0000256" key="12">
    <source>
        <dbReference type="PROSITE-ProRule" id="PRU10144"/>
    </source>
</evidence>
<evidence type="ECO:0000256" key="7">
    <source>
        <dbReference type="ARBA" id="ARBA00023077"/>
    </source>
</evidence>
<dbReference type="KEGG" id="fku:FGKAn22_13260"/>
<feature type="domain" description="TonB-dependent receptor plug" evidence="16">
    <location>
        <begin position="48"/>
        <end position="154"/>
    </location>
</feature>
<dbReference type="PANTHER" id="PTHR30069:SF28">
    <property type="entry name" value="TONB-DEPENDENT RECEPTOR YNCD-RELATED"/>
    <property type="match status" value="1"/>
</dbReference>
<keyword evidence="9 17" id="KW-0675">Receptor</keyword>
<comment type="subcellular location">
    <subcellularLocation>
        <location evidence="1 11">Cell outer membrane</location>
        <topology evidence="1 11">Multi-pass membrane protein</topology>
    </subcellularLocation>
</comment>
<evidence type="ECO:0000259" key="16">
    <source>
        <dbReference type="Pfam" id="PF07715"/>
    </source>
</evidence>
<dbReference type="GO" id="GO:0015344">
    <property type="term" value="F:siderophore uptake transmembrane transporter activity"/>
    <property type="evidence" value="ECO:0007669"/>
    <property type="project" value="TreeGrafter"/>
</dbReference>
<keyword evidence="3 11" id="KW-0813">Transport</keyword>
<proteinExistence type="inferred from homology"/>
<dbReference type="AlphaFoldDB" id="A0AAN1VZN7"/>
<dbReference type="SUPFAM" id="SSF56935">
    <property type="entry name" value="Porins"/>
    <property type="match status" value="1"/>
</dbReference>
<keyword evidence="6 14" id="KW-0732">Signal</keyword>
<dbReference type="InterPro" id="IPR010917">
    <property type="entry name" value="TonB_rcpt_CS"/>
</dbReference>
<evidence type="ECO:0000256" key="10">
    <source>
        <dbReference type="ARBA" id="ARBA00023237"/>
    </source>
</evidence>
<name>A0AAN1VZN7_9PROT</name>
<evidence type="ECO:0000313" key="18">
    <source>
        <dbReference type="Proteomes" id="UP001319121"/>
    </source>
</evidence>
<dbReference type="InterPro" id="IPR012910">
    <property type="entry name" value="Plug_dom"/>
</dbReference>